<dbReference type="AlphaFoldDB" id="A0A2N5ZF47"/>
<dbReference type="PANTHER" id="PTHR30221:SF1">
    <property type="entry name" value="SMALL-CONDUCTANCE MECHANOSENSITIVE CHANNEL"/>
    <property type="match status" value="1"/>
</dbReference>
<proteinExistence type="inferred from homology"/>
<evidence type="ECO:0000256" key="5">
    <source>
        <dbReference type="ARBA" id="ARBA00022989"/>
    </source>
</evidence>
<feature type="transmembrane region" description="Helical" evidence="7">
    <location>
        <begin position="58"/>
        <end position="79"/>
    </location>
</feature>
<dbReference type="Pfam" id="PF00924">
    <property type="entry name" value="MS_channel_2nd"/>
    <property type="match status" value="1"/>
</dbReference>
<reference evidence="10 11" key="1">
    <citation type="submission" date="2017-11" db="EMBL/GenBank/DDBJ databases">
        <title>Genome-resolved metagenomics identifies genetic mobility, metabolic interactions, and unexpected diversity in perchlorate-reducing communities.</title>
        <authorList>
            <person name="Barnum T.P."/>
            <person name="Figueroa I.A."/>
            <person name="Carlstrom C.I."/>
            <person name="Lucas L.N."/>
            <person name="Engelbrektson A.L."/>
            <person name="Coates J.D."/>
        </authorList>
    </citation>
    <scope>NUCLEOTIDE SEQUENCE [LARGE SCALE GENOMIC DNA]</scope>
    <source>
        <strain evidence="10">BM706</strain>
    </source>
</reference>
<dbReference type="Gene3D" id="2.30.30.60">
    <property type="match status" value="1"/>
</dbReference>
<dbReference type="InterPro" id="IPR049142">
    <property type="entry name" value="MS_channel_1st"/>
</dbReference>
<dbReference type="SUPFAM" id="SSF82861">
    <property type="entry name" value="Mechanosensitive channel protein MscS (YggB), transmembrane region"/>
    <property type="match status" value="1"/>
</dbReference>
<keyword evidence="6 7" id="KW-0472">Membrane</keyword>
<comment type="caution">
    <text evidence="10">The sequence shown here is derived from an EMBL/GenBank/DDBJ whole genome shotgun (WGS) entry which is preliminary data.</text>
</comment>
<evidence type="ECO:0000313" key="10">
    <source>
        <dbReference type="EMBL" id="PLX17285.1"/>
    </source>
</evidence>
<keyword evidence="3" id="KW-1003">Cell membrane</keyword>
<organism evidence="10 11">
    <name type="scientific">Muiribacterium halophilum</name>
    <dbReference type="NCBI Taxonomy" id="2053465"/>
    <lineage>
        <taxon>Bacteria</taxon>
        <taxon>Candidatus Muiribacteriota</taxon>
        <taxon>Candidatus Muiribacteriia</taxon>
        <taxon>Candidatus Muiribacteriales</taxon>
        <taxon>Candidatus Muiribacteriaceae</taxon>
        <taxon>Candidatus Muiribacterium</taxon>
    </lineage>
</organism>
<dbReference type="InterPro" id="IPR011014">
    <property type="entry name" value="MscS_channel_TM-2"/>
</dbReference>
<feature type="domain" description="Mechanosensitive ion channel MscS" evidence="8">
    <location>
        <begin position="106"/>
        <end position="167"/>
    </location>
</feature>
<evidence type="ECO:0000256" key="3">
    <source>
        <dbReference type="ARBA" id="ARBA00022475"/>
    </source>
</evidence>
<comment type="subcellular location">
    <subcellularLocation>
        <location evidence="1">Cell membrane</location>
        <topology evidence="1">Multi-pass membrane protein</topology>
    </subcellularLocation>
</comment>
<dbReference type="InterPro" id="IPR010920">
    <property type="entry name" value="LSM_dom_sf"/>
</dbReference>
<dbReference type="EMBL" id="PKTG01000091">
    <property type="protein sequence ID" value="PLX17285.1"/>
    <property type="molecule type" value="Genomic_DNA"/>
</dbReference>
<feature type="domain" description="Mechanosensitive ion channel transmembrane helices 2/3" evidence="9">
    <location>
        <begin position="65"/>
        <end position="105"/>
    </location>
</feature>
<comment type="similarity">
    <text evidence="2">Belongs to the MscS (TC 1.A.23) family.</text>
</comment>
<name>A0A2N5ZF47_MUIH1</name>
<keyword evidence="4 7" id="KW-0812">Transmembrane</keyword>
<accession>A0A2N5ZF47</accession>
<dbReference type="InterPro" id="IPR045275">
    <property type="entry name" value="MscS_archaea/bacteria_type"/>
</dbReference>
<dbReference type="Gene3D" id="1.10.287.1260">
    <property type="match status" value="1"/>
</dbReference>
<evidence type="ECO:0000256" key="2">
    <source>
        <dbReference type="ARBA" id="ARBA00008017"/>
    </source>
</evidence>
<sequence>MQRYSQELLLRVRFYLESYGIEFLKTTVVAVILIFVASKIRRFLRHYGNRFKDARDTVFNIIGDIIYFITIFSVIMLYFDMFGVNIRTIIAGMGLTGFVLGMALKDTLSNLISGFIILFSKPFSIGQTISLDGKTGLVEEINLRYVVLNDEKQVFLIPTAKAFSSTITIIK</sequence>
<gene>
    <name evidence="10" type="ORF">C0601_08010</name>
</gene>
<evidence type="ECO:0000256" key="1">
    <source>
        <dbReference type="ARBA" id="ARBA00004651"/>
    </source>
</evidence>
<dbReference type="InterPro" id="IPR023408">
    <property type="entry name" value="MscS_beta-dom_sf"/>
</dbReference>
<evidence type="ECO:0000256" key="4">
    <source>
        <dbReference type="ARBA" id="ARBA00022692"/>
    </source>
</evidence>
<evidence type="ECO:0000259" key="8">
    <source>
        <dbReference type="Pfam" id="PF00924"/>
    </source>
</evidence>
<dbReference type="Proteomes" id="UP000234857">
    <property type="component" value="Unassembled WGS sequence"/>
</dbReference>
<evidence type="ECO:0000313" key="11">
    <source>
        <dbReference type="Proteomes" id="UP000234857"/>
    </source>
</evidence>
<evidence type="ECO:0000256" key="6">
    <source>
        <dbReference type="ARBA" id="ARBA00023136"/>
    </source>
</evidence>
<evidence type="ECO:0000256" key="7">
    <source>
        <dbReference type="SAM" id="Phobius"/>
    </source>
</evidence>
<evidence type="ECO:0008006" key="12">
    <source>
        <dbReference type="Google" id="ProtNLM"/>
    </source>
</evidence>
<dbReference type="GO" id="GO:0008381">
    <property type="term" value="F:mechanosensitive monoatomic ion channel activity"/>
    <property type="evidence" value="ECO:0007669"/>
    <property type="project" value="InterPro"/>
</dbReference>
<dbReference type="InterPro" id="IPR006685">
    <property type="entry name" value="MscS_channel_2nd"/>
</dbReference>
<feature type="transmembrane region" description="Helical" evidence="7">
    <location>
        <begin position="20"/>
        <end position="37"/>
    </location>
</feature>
<dbReference type="GO" id="GO:0005886">
    <property type="term" value="C:plasma membrane"/>
    <property type="evidence" value="ECO:0007669"/>
    <property type="project" value="UniProtKB-SubCell"/>
</dbReference>
<dbReference type="Pfam" id="PF21088">
    <property type="entry name" value="MS_channel_1st"/>
    <property type="match status" value="1"/>
</dbReference>
<evidence type="ECO:0000259" key="9">
    <source>
        <dbReference type="Pfam" id="PF21088"/>
    </source>
</evidence>
<keyword evidence="5 7" id="KW-1133">Transmembrane helix</keyword>
<feature type="transmembrane region" description="Helical" evidence="7">
    <location>
        <begin position="85"/>
        <end position="104"/>
    </location>
</feature>
<dbReference type="PANTHER" id="PTHR30221">
    <property type="entry name" value="SMALL-CONDUCTANCE MECHANOSENSITIVE CHANNEL"/>
    <property type="match status" value="1"/>
</dbReference>
<protein>
    <recommendedName>
        <fullName evidence="12">Mechanosensitive ion channel protein MscS</fullName>
    </recommendedName>
</protein>
<dbReference type="SUPFAM" id="SSF50182">
    <property type="entry name" value="Sm-like ribonucleoproteins"/>
    <property type="match status" value="1"/>
</dbReference>